<evidence type="ECO:0000256" key="1">
    <source>
        <dbReference type="SAM" id="MobiDB-lite"/>
    </source>
</evidence>
<proteinExistence type="predicted"/>
<reference evidence="2" key="1">
    <citation type="submission" date="2020-10" db="EMBL/GenBank/DDBJ databases">
        <title>CRESS DNA virus dark matter in the feces of wild birds.</title>
        <authorList>
            <person name="Yang S."/>
            <person name="Zhang W."/>
        </authorList>
    </citation>
    <scope>NUCLEOTIDE SEQUENCE</scope>
    <source>
        <strain evidence="2">Fmg67gen6</strain>
    </source>
</reference>
<dbReference type="EMBL" id="MW183050">
    <property type="protein sequence ID" value="QTE03300.1"/>
    <property type="molecule type" value="Genomic_DNA"/>
</dbReference>
<sequence length="250" mass="28789">MYKRKYKRRKYNRRSYKKRRNRVSKTVWKASKRAAKAQVYKMSETKRLHFVNNFVGVATGQSADLSAINPFQPFQNGSLQNTVIGNEIDVRYFELRYKLVHSAAAEKLISPIHFRVTLLKTPNVWPLGTPTLPYIPSTSIPNIFITGGVPLNNKLDSNQVKVLSQKTITLRPITGNTNSTNYYRFGKIKFRGLKGKKTFMSVFPSNINTSLGNIRQGQYYIMLQLIMAQNSTAADNVGLYYDWSMYYKDM</sequence>
<accession>A0A8A4XCE4</accession>
<name>A0A8A4XCE4_9VIRU</name>
<evidence type="ECO:0000313" key="2">
    <source>
        <dbReference type="EMBL" id="QTE03300.1"/>
    </source>
</evidence>
<protein>
    <submittedName>
        <fullName evidence="2">Capsid protein</fullName>
    </submittedName>
</protein>
<feature type="region of interest" description="Disordered" evidence="1">
    <location>
        <begin position="1"/>
        <end position="22"/>
    </location>
</feature>
<organism evidence="2">
    <name type="scientific">Phoenicopteridae Genomoviridae sp</name>
    <dbReference type="NCBI Taxonomy" id="2814986"/>
    <lineage>
        <taxon>Viruses</taxon>
        <taxon>Monodnaviria</taxon>
        <taxon>Shotokuvirae</taxon>
        <taxon>Cressdnaviricota</taxon>
        <taxon>Repensiviricetes</taxon>
        <taxon>Geplafuvirales</taxon>
        <taxon>Genomoviridae</taxon>
    </lineage>
</organism>